<dbReference type="OrthoDB" id="9814580at2"/>
<proteinExistence type="inferred from homology"/>
<comment type="similarity">
    <text evidence="9">Belongs to the SUA5 family. TsaC subfamily.</text>
</comment>
<keyword evidence="4 9" id="KW-0819">tRNA processing</keyword>
<comment type="catalytic activity">
    <reaction evidence="8 9">
        <text>L-threonine + hydrogencarbonate + ATP = L-threonylcarbamoyladenylate + diphosphate + H2O</text>
        <dbReference type="Rhea" id="RHEA:36407"/>
        <dbReference type="ChEBI" id="CHEBI:15377"/>
        <dbReference type="ChEBI" id="CHEBI:17544"/>
        <dbReference type="ChEBI" id="CHEBI:30616"/>
        <dbReference type="ChEBI" id="CHEBI:33019"/>
        <dbReference type="ChEBI" id="CHEBI:57926"/>
        <dbReference type="ChEBI" id="CHEBI:73682"/>
        <dbReference type="EC" id="2.7.7.87"/>
    </reaction>
</comment>
<dbReference type="HAMAP" id="MF_01852">
    <property type="entry name" value="TsaC"/>
    <property type="match status" value="1"/>
</dbReference>
<dbReference type="GO" id="GO:0006450">
    <property type="term" value="P:regulation of translational fidelity"/>
    <property type="evidence" value="ECO:0007669"/>
    <property type="project" value="TreeGrafter"/>
</dbReference>
<dbReference type="InterPro" id="IPR006070">
    <property type="entry name" value="Sua5-like_dom"/>
</dbReference>
<gene>
    <name evidence="9 11" type="primary">tsaC</name>
    <name evidence="11" type="ORF">HMF8227_00028</name>
</gene>
<evidence type="ECO:0000256" key="2">
    <source>
        <dbReference type="ARBA" id="ARBA00022490"/>
    </source>
</evidence>
<dbReference type="GO" id="GO:0002949">
    <property type="term" value="P:tRNA threonylcarbamoyladenosine modification"/>
    <property type="evidence" value="ECO:0007669"/>
    <property type="project" value="UniProtKB-UniRule"/>
</dbReference>
<dbReference type="Gene3D" id="3.90.870.10">
    <property type="entry name" value="DHBP synthase"/>
    <property type="match status" value="1"/>
</dbReference>
<dbReference type="PANTHER" id="PTHR17490">
    <property type="entry name" value="SUA5"/>
    <property type="match status" value="1"/>
</dbReference>
<evidence type="ECO:0000259" key="10">
    <source>
        <dbReference type="PROSITE" id="PS51163"/>
    </source>
</evidence>
<evidence type="ECO:0000313" key="12">
    <source>
        <dbReference type="Proteomes" id="UP000245728"/>
    </source>
</evidence>
<dbReference type="InterPro" id="IPR050156">
    <property type="entry name" value="TC-AMP_synthase_SUA5"/>
</dbReference>
<dbReference type="FunFam" id="3.90.870.10:FF:000004">
    <property type="entry name" value="Threonylcarbamoyl-AMP synthase"/>
    <property type="match status" value="1"/>
</dbReference>
<dbReference type="KEGG" id="salh:HMF8227_00028"/>
<keyword evidence="7 9" id="KW-0067">ATP-binding</keyword>
<evidence type="ECO:0000256" key="4">
    <source>
        <dbReference type="ARBA" id="ARBA00022694"/>
    </source>
</evidence>
<sequence length="189" mass="20334">MNTTSTESLTPLQQAYAEGQLIAYPTEAVFGLGCDPEQQAAVERLLQIKQRPVSKGLILVGATFSQLFPYINDAAIPMDRRAEIVSSWPGPYTWLLPKSAKAPDWITGGSELIAVRVSAHPIVQSLCHELDKPIVSTSANPSGHEPARSAAEVKAYFDEQVYLVDGEVGGNAAPTQIRNGMTGQVIRSS</sequence>
<dbReference type="Pfam" id="PF01300">
    <property type="entry name" value="Sua5_yciO_yrdC"/>
    <property type="match status" value="1"/>
</dbReference>
<evidence type="ECO:0000256" key="3">
    <source>
        <dbReference type="ARBA" id="ARBA00022679"/>
    </source>
</evidence>
<reference evidence="11 12" key="1">
    <citation type="submission" date="2018-05" db="EMBL/GenBank/DDBJ databases">
        <title>Salinimonas sp. HMF8227 Genome sequencing and assembly.</title>
        <authorList>
            <person name="Kang H."/>
            <person name="Kang J."/>
            <person name="Cha I."/>
            <person name="Kim H."/>
            <person name="Joh K."/>
        </authorList>
    </citation>
    <scope>NUCLEOTIDE SEQUENCE [LARGE SCALE GENOMIC DNA]</scope>
    <source>
        <strain evidence="11 12">HMF8227</strain>
    </source>
</reference>
<organism evidence="11 12">
    <name type="scientific">Saliniradius amylolyticus</name>
    <dbReference type="NCBI Taxonomy" id="2183582"/>
    <lineage>
        <taxon>Bacteria</taxon>
        <taxon>Pseudomonadati</taxon>
        <taxon>Pseudomonadota</taxon>
        <taxon>Gammaproteobacteria</taxon>
        <taxon>Alteromonadales</taxon>
        <taxon>Alteromonadaceae</taxon>
        <taxon>Saliniradius</taxon>
    </lineage>
</organism>
<dbReference type="RefSeq" id="WP_109338248.1">
    <property type="nucleotide sequence ID" value="NZ_CP029347.1"/>
</dbReference>
<comment type="function">
    <text evidence="9">Required for the formation of a threonylcarbamoyl group on adenosine at position 37 (t(6)A37) in tRNAs that read codons beginning with adenine. Catalyzes the conversion of L-threonine, HCO(3)(-)/CO(2) and ATP to give threonylcarbamoyl-AMP (TC-AMP) as the acyladenylate intermediate, with the release of diphosphate.</text>
</comment>
<feature type="domain" description="YrdC-like" evidence="10">
    <location>
        <begin position="6"/>
        <end position="189"/>
    </location>
</feature>
<evidence type="ECO:0000256" key="8">
    <source>
        <dbReference type="ARBA" id="ARBA00048366"/>
    </source>
</evidence>
<name>A0A2S2DYQ7_9ALTE</name>
<dbReference type="PANTHER" id="PTHR17490:SF18">
    <property type="entry name" value="THREONYLCARBAMOYL-AMP SYNTHASE"/>
    <property type="match status" value="1"/>
</dbReference>
<evidence type="ECO:0000256" key="7">
    <source>
        <dbReference type="ARBA" id="ARBA00022840"/>
    </source>
</evidence>
<dbReference type="SUPFAM" id="SSF55821">
    <property type="entry name" value="YrdC/RibB"/>
    <property type="match status" value="1"/>
</dbReference>
<comment type="subcellular location">
    <subcellularLocation>
        <location evidence="1 9">Cytoplasm</location>
    </subcellularLocation>
</comment>
<dbReference type="GO" id="GO:0061710">
    <property type="term" value="F:L-threonylcarbamoyladenylate synthase"/>
    <property type="evidence" value="ECO:0007669"/>
    <property type="project" value="UniProtKB-EC"/>
</dbReference>
<dbReference type="EC" id="2.7.7.87" evidence="9"/>
<evidence type="ECO:0000313" key="11">
    <source>
        <dbReference type="EMBL" id="AWL10541.1"/>
    </source>
</evidence>
<protein>
    <recommendedName>
        <fullName evidence="9">Threonylcarbamoyl-AMP synthase</fullName>
        <shortName evidence="9">TC-AMP synthase</shortName>
        <ecNumber evidence="9">2.7.7.87</ecNumber>
    </recommendedName>
    <alternativeName>
        <fullName evidence="9">L-threonylcarbamoyladenylate synthase</fullName>
    </alternativeName>
    <alternativeName>
        <fullName evidence="9">t(6)A37 threonylcarbamoyladenosine biosynthesis protein TsaC</fullName>
    </alternativeName>
    <alternativeName>
        <fullName evidence="9">tRNA threonylcarbamoyladenosine biosynthesis protein TsaC</fullName>
    </alternativeName>
</protein>
<dbReference type="EMBL" id="CP029347">
    <property type="protein sequence ID" value="AWL10541.1"/>
    <property type="molecule type" value="Genomic_DNA"/>
</dbReference>
<evidence type="ECO:0000256" key="1">
    <source>
        <dbReference type="ARBA" id="ARBA00004496"/>
    </source>
</evidence>
<keyword evidence="6 9" id="KW-0547">Nucleotide-binding</keyword>
<evidence type="ECO:0000256" key="5">
    <source>
        <dbReference type="ARBA" id="ARBA00022695"/>
    </source>
</evidence>
<evidence type="ECO:0000256" key="6">
    <source>
        <dbReference type="ARBA" id="ARBA00022741"/>
    </source>
</evidence>
<dbReference type="GO" id="GO:0003725">
    <property type="term" value="F:double-stranded RNA binding"/>
    <property type="evidence" value="ECO:0007669"/>
    <property type="project" value="InterPro"/>
</dbReference>
<keyword evidence="5 9" id="KW-0548">Nucleotidyltransferase</keyword>
<accession>A0A2S2DYQ7</accession>
<dbReference type="AlphaFoldDB" id="A0A2S2DYQ7"/>
<dbReference type="InterPro" id="IPR023535">
    <property type="entry name" value="TC-AMP_synthase"/>
</dbReference>
<dbReference type="GO" id="GO:0005737">
    <property type="term" value="C:cytoplasm"/>
    <property type="evidence" value="ECO:0007669"/>
    <property type="project" value="UniProtKB-SubCell"/>
</dbReference>
<dbReference type="GO" id="GO:0005524">
    <property type="term" value="F:ATP binding"/>
    <property type="evidence" value="ECO:0007669"/>
    <property type="project" value="UniProtKB-UniRule"/>
</dbReference>
<keyword evidence="3 9" id="KW-0808">Transferase</keyword>
<dbReference type="PROSITE" id="PS51163">
    <property type="entry name" value="YRDC"/>
    <property type="match status" value="1"/>
</dbReference>
<keyword evidence="12" id="KW-1185">Reference proteome</keyword>
<dbReference type="Proteomes" id="UP000245728">
    <property type="component" value="Chromosome"/>
</dbReference>
<keyword evidence="2 9" id="KW-0963">Cytoplasm</keyword>
<dbReference type="InterPro" id="IPR017945">
    <property type="entry name" value="DHBP_synth_RibB-like_a/b_dom"/>
</dbReference>
<dbReference type="GO" id="GO:0000049">
    <property type="term" value="F:tRNA binding"/>
    <property type="evidence" value="ECO:0007669"/>
    <property type="project" value="TreeGrafter"/>
</dbReference>
<evidence type="ECO:0000256" key="9">
    <source>
        <dbReference type="HAMAP-Rule" id="MF_01852"/>
    </source>
</evidence>